<dbReference type="InterPro" id="IPR026444">
    <property type="entry name" value="Secre_tail"/>
</dbReference>
<protein>
    <submittedName>
        <fullName evidence="2">Uncharacterized protein</fullName>
    </submittedName>
</protein>
<feature type="signal peptide" evidence="1">
    <location>
        <begin position="1"/>
        <end position="21"/>
    </location>
</feature>
<keyword evidence="1" id="KW-0732">Signal</keyword>
<dbReference type="Proteomes" id="UP000179243">
    <property type="component" value="Unassembled WGS sequence"/>
</dbReference>
<comment type="caution">
    <text evidence="2">The sequence shown here is derived from an EMBL/GenBank/DDBJ whole genome shotgun (WGS) entry which is preliminary data.</text>
</comment>
<dbReference type="InterPro" id="IPR013783">
    <property type="entry name" value="Ig-like_fold"/>
</dbReference>
<gene>
    <name evidence="2" type="ORF">A2519_02180</name>
</gene>
<proteinExistence type="predicted"/>
<evidence type="ECO:0000313" key="2">
    <source>
        <dbReference type="EMBL" id="OGK03776.1"/>
    </source>
</evidence>
<evidence type="ECO:0000313" key="3">
    <source>
        <dbReference type="Proteomes" id="UP000179243"/>
    </source>
</evidence>
<dbReference type="NCBIfam" id="TIGR04183">
    <property type="entry name" value="Por_Secre_tail"/>
    <property type="match status" value="1"/>
</dbReference>
<reference evidence="2 3" key="1">
    <citation type="journal article" date="2016" name="Nat. Commun.">
        <title>Thousands of microbial genomes shed light on interconnected biogeochemical processes in an aquifer system.</title>
        <authorList>
            <person name="Anantharaman K."/>
            <person name="Brown C.T."/>
            <person name="Hug L.A."/>
            <person name="Sharon I."/>
            <person name="Castelle C.J."/>
            <person name="Probst A.J."/>
            <person name="Thomas B.C."/>
            <person name="Singh A."/>
            <person name="Wilkins M.J."/>
            <person name="Karaoz U."/>
            <person name="Brodie E.L."/>
            <person name="Williams K.H."/>
            <person name="Hubbard S.S."/>
            <person name="Banfield J.F."/>
        </authorList>
    </citation>
    <scope>NUCLEOTIDE SEQUENCE [LARGE SCALE GENOMIC DNA]</scope>
</reference>
<evidence type="ECO:0000256" key="1">
    <source>
        <dbReference type="SAM" id="SignalP"/>
    </source>
</evidence>
<dbReference type="EMBL" id="MFYX01000083">
    <property type="protein sequence ID" value="OGK03776.1"/>
    <property type="molecule type" value="Genomic_DNA"/>
</dbReference>
<dbReference type="Gene3D" id="2.60.40.10">
    <property type="entry name" value="Immunoglobulins"/>
    <property type="match status" value="1"/>
</dbReference>
<feature type="chain" id="PRO_5009528559" evidence="1">
    <location>
        <begin position="22"/>
        <end position="658"/>
    </location>
</feature>
<sequence>MFKNHAGSAMFLLVLASWLSAAEDAQYIGCVIPESLITDEVFEARISMKNTGTTTWGSSSGQTPVTLVSQNPKCTMTWGTWFIILGQGNAIAPGDTFTFHSRLKAPSSPGTYDFGWQIERWLGGGGSFDTTTPFFGDTVTGESIYVSQRLETPPPPPLHKDSLLDSSDFEYMGSFKVPNIPGQEDKYTESGLALKDVGGTKNLLVRTGTYNFRLYEMTIPELEKIEDGDYSLVHTGSVVQDWGELAYGTIGGENIGSNCGFWYEDSSSIIYWSHYNAYYAGGASGFPQLMATRLNPGGTKTNIDYWYIPGNQGPYKSYWGGPLKLSKDFADTYTGGRDMAMGFGGYYSICGSASRGPALGAIARPDTANTTLDLVAMMNYTDPSASVRDGKYLPVVGYWDDAPPSPWEGKWTYNDICHAGVFIDLPDKKGYLAFVEQVTGRIGYDYGGYNTDGHSQNCWYFYDIKDLGAVALGNLRPDSIKPASFVTINYPTGKTFIRSRPVQGACFDSLSRMVYIYVQRVQDNGEPMIHAYRIKETPAAIEVAGRAGKKQEIMVYPNPFNPVTTITITTSQLPASPAKRSERITNPELKIFDINGKQVADLSQNTRNLKFVIRSPRVAAGEAGNSFIWDASAQPSGVYIIKARTGEKVLTKVITLVK</sequence>
<accession>A0A1F7FBB9</accession>
<name>A0A1F7FBB9_UNCRA</name>
<dbReference type="AlphaFoldDB" id="A0A1F7FBB9"/>
<organism evidence="2 3">
    <name type="scientific">Candidatus Raymondbacteria bacterium RIFOXYD12_FULL_49_13</name>
    <dbReference type="NCBI Taxonomy" id="1817890"/>
    <lineage>
        <taxon>Bacteria</taxon>
        <taxon>Raymondiibacteriota</taxon>
    </lineage>
</organism>